<dbReference type="Proteomes" id="UP000030746">
    <property type="component" value="Unassembled WGS sequence"/>
</dbReference>
<dbReference type="RefSeq" id="XP_009048519.1">
    <property type="nucleotide sequence ID" value="XM_009050271.1"/>
</dbReference>
<dbReference type="HOGENOM" id="CLU_094617_0_0_1"/>
<dbReference type="PANTHER" id="PTHR31034">
    <property type="entry name" value="TRANSMEMBRANE PROTEIN 101"/>
    <property type="match status" value="1"/>
</dbReference>
<dbReference type="OrthoDB" id="6082754at2759"/>
<dbReference type="GO" id="GO:0043123">
    <property type="term" value="P:positive regulation of canonical NF-kappaB signal transduction"/>
    <property type="evidence" value="ECO:0007669"/>
    <property type="project" value="TreeGrafter"/>
</dbReference>
<dbReference type="PANTHER" id="PTHR31034:SF2">
    <property type="entry name" value="TRANSMEMBRANE PROTEIN 101"/>
    <property type="match status" value="1"/>
</dbReference>
<dbReference type="OMA" id="MHYWNQI"/>
<dbReference type="EMBL" id="KB200665">
    <property type="protein sequence ID" value="ESP00813.1"/>
    <property type="molecule type" value="Genomic_DNA"/>
</dbReference>
<dbReference type="STRING" id="225164.V4AU32"/>
<dbReference type="CTD" id="20250774"/>
<reference evidence="2 3" key="1">
    <citation type="journal article" date="2013" name="Nature">
        <title>Insights into bilaterian evolution from three spiralian genomes.</title>
        <authorList>
            <person name="Simakov O."/>
            <person name="Marletaz F."/>
            <person name="Cho S.J."/>
            <person name="Edsinger-Gonzales E."/>
            <person name="Havlak P."/>
            <person name="Hellsten U."/>
            <person name="Kuo D.H."/>
            <person name="Larsson T."/>
            <person name="Lv J."/>
            <person name="Arendt D."/>
            <person name="Savage R."/>
            <person name="Osoegawa K."/>
            <person name="de Jong P."/>
            <person name="Grimwood J."/>
            <person name="Chapman J.A."/>
            <person name="Shapiro H."/>
            <person name="Aerts A."/>
            <person name="Otillar R.P."/>
            <person name="Terry A.Y."/>
            <person name="Boore J.L."/>
            <person name="Grigoriev I.V."/>
            <person name="Lindberg D.R."/>
            <person name="Seaver E.C."/>
            <person name="Weisblat D.A."/>
            <person name="Putnam N.H."/>
            <person name="Rokhsar D.S."/>
        </authorList>
    </citation>
    <scope>NUCLEOTIDE SEQUENCE [LARGE SCALE GENOMIC DNA]</scope>
</reference>
<organism evidence="2 3">
    <name type="scientific">Lottia gigantea</name>
    <name type="common">Giant owl limpet</name>
    <dbReference type="NCBI Taxonomy" id="225164"/>
    <lineage>
        <taxon>Eukaryota</taxon>
        <taxon>Metazoa</taxon>
        <taxon>Spiralia</taxon>
        <taxon>Lophotrochozoa</taxon>
        <taxon>Mollusca</taxon>
        <taxon>Gastropoda</taxon>
        <taxon>Patellogastropoda</taxon>
        <taxon>Lottioidea</taxon>
        <taxon>Lottiidae</taxon>
        <taxon>Lottia</taxon>
    </lineage>
</organism>
<accession>V4AU32</accession>
<sequence length="220" mass="25225">MGMDNLGKINAKSYPPFKPMIIYINLGVSLICGLMMSLKYMSKPVLLVYAGQLLYFAYTFYANPKLKYSEWHRIQIATRHVGCAGIYILYSSFQEKKSLASRQQLQRIGEILLGIYFFAYMYALNNNTEFKEAFGSHVPGGDWSRFIVTVVMATCSLGFITGFFVRDICLCSSVIIMFMAVILDGDFKYWTRRGVHYWNVVRMAIDSMCCVVGFVYFSVR</sequence>
<feature type="transmembrane region" description="Helical" evidence="1">
    <location>
        <begin position="105"/>
        <end position="123"/>
    </location>
</feature>
<feature type="non-terminal residue" evidence="2">
    <location>
        <position position="220"/>
    </location>
</feature>
<dbReference type="InterPro" id="IPR029371">
    <property type="entry name" value="TMEM101"/>
</dbReference>
<dbReference type="GeneID" id="20250774"/>
<keyword evidence="3" id="KW-1185">Reference proteome</keyword>
<evidence type="ECO:0000313" key="2">
    <source>
        <dbReference type="EMBL" id="ESP00813.1"/>
    </source>
</evidence>
<protein>
    <recommendedName>
        <fullName evidence="4">Transmembrane protein 101</fullName>
    </recommendedName>
</protein>
<name>V4AU32_LOTGI</name>
<gene>
    <name evidence="2" type="ORF">LOTGIDRAFT_238498</name>
</gene>
<feature type="transmembrane region" description="Helical" evidence="1">
    <location>
        <begin position="45"/>
        <end position="62"/>
    </location>
</feature>
<dbReference type="Pfam" id="PF15111">
    <property type="entry name" value="TMEM101"/>
    <property type="match status" value="1"/>
</dbReference>
<feature type="transmembrane region" description="Helical" evidence="1">
    <location>
        <begin position="168"/>
        <end position="185"/>
    </location>
</feature>
<keyword evidence="1" id="KW-0472">Membrane</keyword>
<feature type="transmembrane region" description="Helical" evidence="1">
    <location>
        <begin position="20"/>
        <end position="38"/>
    </location>
</feature>
<evidence type="ECO:0008006" key="4">
    <source>
        <dbReference type="Google" id="ProtNLM"/>
    </source>
</evidence>
<proteinExistence type="predicted"/>
<feature type="transmembrane region" description="Helical" evidence="1">
    <location>
        <begin position="74"/>
        <end position="93"/>
    </location>
</feature>
<feature type="transmembrane region" description="Helical" evidence="1">
    <location>
        <begin position="143"/>
        <end position="161"/>
    </location>
</feature>
<evidence type="ECO:0000256" key="1">
    <source>
        <dbReference type="SAM" id="Phobius"/>
    </source>
</evidence>
<dbReference type="AlphaFoldDB" id="V4AU32"/>
<keyword evidence="1" id="KW-1133">Transmembrane helix</keyword>
<dbReference type="KEGG" id="lgi:LOTGIDRAFT_238498"/>
<keyword evidence="1" id="KW-0812">Transmembrane</keyword>
<evidence type="ECO:0000313" key="3">
    <source>
        <dbReference type="Proteomes" id="UP000030746"/>
    </source>
</evidence>
<feature type="transmembrane region" description="Helical" evidence="1">
    <location>
        <begin position="197"/>
        <end position="219"/>
    </location>
</feature>